<protein>
    <submittedName>
        <fullName evidence="1">Uncharacterized protein</fullName>
    </submittedName>
</protein>
<organism evidence="1 2">
    <name type="scientific">Peronosclerospora sorghi</name>
    <dbReference type="NCBI Taxonomy" id="230839"/>
    <lineage>
        <taxon>Eukaryota</taxon>
        <taxon>Sar</taxon>
        <taxon>Stramenopiles</taxon>
        <taxon>Oomycota</taxon>
        <taxon>Peronosporomycetes</taxon>
        <taxon>Peronosporales</taxon>
        <taxon>Peronosporaceae</taxon>
        <taxon>Peronosclerospora</taxon>
    </lineage>
</organism>
<evidence type="ECO:0000313" key="2">
    <source>
        <dbReference type="Proteomes" id="UP001163321"/>
    </source>
</evidence>
<reference evidence="1 2" key="1">
    <citation type="journal article" date="2022" name="bioRxiv">
        <title>The genome of the oomycete Peronosclerospora sorghi, a cosmopolitan pathogen of maize and sorghum, is inflated with dispersed pseudogenes.</title>
        <authorList>
            <person name="Fletcher K."/>
            <person name="Martin F."/>
            <person name="Isakeit T."/>
            <person name="Cavanaugh K."/>
            <person name="Magill C."/>
            <person name="Michelmore R."/>
        </authorList>
    </citation>
    <scope>NUCLEOTIDE SEQUENCE [LARGE SCALE GENOMIC DNA]</scope>
    <source>
        <strain evidence="1">P6</strain>
    </source>
</reference>
<sequence length="131" mass="14661">MGANMLEVGTNQEDGTWHDYAHAALQKEQQESEAIGKAHARSIQESAEKTTRSLKEMAETLEIAREKLTEAEARPVCANEEDDAAFKALGEMKSQSETQSTKVEKLQKWIQPLQSELQELQTQRESDAKTA</sequence>
<evidence type="ECO:0000313" key="1">
    <source>
        <dbReference type="EMBL" id="KAI9921719.1"/>
    </source>
</evidence>
<dbReference type="Proteomes" id="UP001163321">
    <property type="component" value="Chromosome 1"/>
</dbReference>
<gene>
    <name evidence="1" type="ORF">PsorP6_000751</name>
</gene>
<keyword evidence="2" id="KW-1185">Reference proteome</keyword>
<dbReference type="EMBL" id="CM047580">
    <property type="protein sequence ID" value="KAI9921719.1"/>
    <property type="molecule type" value="Genomic_DNA"/>
</dbReference>
<name>A0ACC0WSJ8_9STRA</name>
<comment type="caution">
    <text evidence="1">The sequence shown here is derived from an EMBL/GenBank/DDBJ whole genome shotgun (WGS) entry which is preliminary data.</text>
</comment>
<accession>A0ACC0WSJ8</accession>
<proteinExistence type="predicted"/>